<dbReference type="GO" id="GO:0005730">
    <property type="term" value="C:nucleolus"/>
    <property type="evidence" value="ECO:0007669"/>
    <property type="project" value="UniProtKB-SubCell"/>
</dbReference>
<feature type="region of interest" description="Disordered" evidence="7">
    <location>
        <begin position="99"/>
        <end position="121"/>
    </location>
</feature>
<evidence type="ECO:0000259" key="8">
    <source>
        <dbReference type="PROSITE" id="PS50102"/>
    </source>
</evidence>
<dbReference type="AlphaFoldDB" id="A0AAD7QMD9"/>
<dbReference type="InterPro" id="IPR035979">
    <property type="entry name" value="RBD_domain_sf"/>
</dbReference>
<keyword evidence="3" id="KW-0677">Repeat</keyword>
<evidence type="ECO:0000256" key="1">
    <source>
        <dbReference type="ARBA" id="ARBA00004604"/>
    </source>
</evidence>
<dbReference type="InterPro" id="IPR051945">
    <property type="entry name" value="RRM_MRD1_RNA_proc_ribogen"/>
</dbReference>
<feature type="compositionally biased region" description="Basic and acidic residues" evidence="7">
    <location>
        <begin position="712"/>
        <end position="738"/>
    </location>
</feature>
<feature type="domain" description="RRM" evidence="8">
    <location>
        <begin position="361"/>
        <end position="456"/>
    </location>
</feature>
<dbReference type="PANTHER" id="PTHR48039">
    <property type="entry name" value="RNA-BINDING MOTIF PROTEIN 14B"/>
    <property type="match status" value="1"/>
</dbReference>
<sequence length="791" mass="88612">MVKEEPDATGPAMPGAASENTTLFVRSLPFSATSDSLSDFFSQICPVKHSVVVTDRETKQSKGFGFVTFALVSDAKKAIEESRALKFEGRTLRVDLAKRRQRGGQAEESNDVAADGDATVTEGQKLKRRPRLIIRNLPWSVRDPEELTKLFSRYGKVTEALIPRKKGGRMSGFAFVTMRKRTSAERAIKEANGMKIDGRPVAVDYAVEKDTWQQHLESGLELGKERLEISDDDESASEESEEEESDSNVSIKDEDEYSASANSEHDIIDAALVKSEDDSVEHDEGEDDDDEEEEEEEEEEEVDEEEEEDDEADDDDDDDDDDDIDNDEDEDADEDGGDKSVTQASRKSSAVRKMNDTNTDTTVFIRNLSYAITSELLQEHFAANFGPVRYALPVEDKETHQPRGTGFVCFKDKQTYQACLADAPKQVSESSILIVDDVDRRYVLDNRILSITAAVDRTKAEKLAEDGALKRLSAAGKDSTDKKDKRYLFLLNEGRIAPDSALGQLVSKTDMDIRQQSLAIRRQQLRSNPSLHLSLTRLAVRNIPRAMTATQLKLLARRAIVAFAEEVQAGTRQSLSKEELERSHSYDEERDIKSRKKKYGVVKQVKIISEDKKAGSGRSRGYGFIEYASHRLALMGLRWLNAREIGPKDLVQLQQEFAKVDTEVAGAQNEDKSKSKKTTTGDIIKNSDDLRRRRLVVEFAIENIEVVRRRQARETRARNNAAKKSEGEQGAIKGEKQKPVVAFSKAGKKGKNGGKAIGKANIGKRKRVVNDEESKSRKNVRNFKKQKRSKL</sequence>
<gene>
    <name evidence="9" type="ORF">POJ06DRAFT_227174</name>
</gene>
<dbReference type="PROSITE" id="PS50102">
    <property type="entry name" value="RRM"/>
    <property type="match status" value="4"/>
</dbReference>
<dbReference type="SMART" id="SM00360">
    <property type="entry name" value="RRM"/>
    <property type="match status" value="4"/>
</dbReference>
<name>A0AAD7QMD9_9ASCO</name>
<keyword evidence="5" id="KW-0539">Nucleus</keyword>
<dbReference type="RefSeq" id="XP_056041374.1">
    <property type="nucleotide sequence ID" value="XM_056185741.1"/>
</dbReference>
<feature type="domain" description="RRM" evidence="8">
    <location>
        <begin position="21"/>
        <end position="99"/>
    </location>
</feature>
<dbReference type="GeneID" id="80880907"/>
<evidence type="ECO:0000313" key="9">
    <source>
        <dbReference type="EMBL" id="KAJ8097924.1"/>
    </source>
</evidence>
<feature type="region of interest" description="Disordered" evidence="7">
    <location>
        <begin position="712"/>
        <end position="791"/>
    </location>
</feature>
<feature type="compositionally biased region" description="Acidic residues" evidence="7">
    <location>
        <begin position="230"/>
        <end position="246"/>
    </location>
</feature>
<feature type="region of interest" description="Disordered" evidence="7">
    <location>
        <begin position="573"/>
        <end position="593"/>
    </location>
</feature>
<feature type="compositionally biased region" description="Acidic residues" evidence="7">
    <location>
        <begin position="278"/>
        <end position="336"/>
    </location>
</feature>
<accession>A0AAD7QMD9</accession>
<comment type="caution">
    <text evidence="9">The sequence shown here is derived from an EMBL/GenBank/DDBJ whole genome shotgun (WGS) entry which is preliminary data.</text>
</comment>
<evidence type="ECO:0000256" key="3">
    <source>
        <dbReference type="ARBA" id="ARBA00022737"/>
    </source>
</evidence>
<proteinExistence type="predicted"/>
<dbReference type="FunFam" id="3.30.70.330:FF:000680">
    <property type="entry name" value="NOP4p Nucleolar protein"/>
    <property type="match status" value="1"/>
</dbReference>
<feature type="domain" description="RRM" evidence="8">
    <location>
        <begin position="130"/>
        <end position="208"/>
    </location>
</feature>
<feature type="domain" description="RRM" evidence="8">
    <location>
        <begin position="536"/>
        <end position="660"/>
    </location>
</feature>
<keyword evidence="2" id="KW-0597">Phosphoprotein</keyword>
<feature type="compositionally biased region" description="Basic and acidic residues" evidence="7">
    <location>
        <begin position="575"/>
        <end position="592"/>
    </location>
</feature>
<evidence type="ECO:0000256" key="5">
    <source>
        <dbReference type="ARBA" id="ARBA00023242"/>
    </source>
</evidence>
<keyword evidence="10" id="KW-1185">Reference proteome</keyword>
<keyword evidence="4 6" id="KW-0694">RNA-binding</keyword>
<feature type="compositionally biased region" description="Basic residues" evidence="7">
    <location>
        <begin position="777"/>
        <end position="791"/>
    </location>
</feature>
<dbReference type="Proteomes" id="UP001217417">
    <property type="component" value="Unassembled WGS sequence"/>
</dbReference>
<dbReference type="Gene3D" id="3.30.70.330">
    <property type="match status" value="4"/>
</dbReference>
<evidence type="ECO:0000256" key="2">
    <source>
        <dbReference type="ARBA" id="ARBA00022553"/>
    </source>
</evidence>
<evidence type="ECO:0000256" key="6">
    <source>
        <dbReference type="PROSITE-ProRule" id="PRU00176"/>
    </source>
</evidence>
<dbReference type="EMBL" id="JARPMG010000010">
    <property type="protein sequence ID" value="KAJ8097924.1"/>
    <property type="molecule type" value="Genomic_DNA"/>
</dbReference>
<organism evidence="9 10">
    <name type="scientific">Lipomyces tetrasporus</name>
    <dbReference type="NCBI Taxonomy" id="54092"/>
    <lineage>
        <taxon>Eukaryota</taxon>
        <taxon>Fungi</taxon>
        <taxon>Dikarya</taxon>
        <taxon>Ascomycota</taxon>
        <taxon>Saccharomycotina</taxon>
        <taxon>Lipomycetes</taxon>
        <taxon>Lipomycetales</taxon>
        <taxon>Lipomycetaceae</taxon>
        <taxon>Lipomyces</taxon>
    </lineage>
</organism>
<dbReference type="PANTHER" id="PTHR48039:SF5">
    <property type="entry name" value="RNA-BINDING PROTEIN 28"/>
    <property type="match status" value="1"/>
</dbReference>
<dbReference type="InterPro" id="IPR000504">
    <property type="entry name" value="RRM_dom"/>
</dbReference>
<evidence type="ECO:0000313" key="10">
    <source>
        <dbReference type="Proteomes" id="UP001217417"/>
    </source>
</evidence>
<dbReference type="InterPro" id="IPR012677">
    <property type="entry name" value="Nucleotide-bd_a/b_plait_sf"/>
</dbReference>
<evidence type="ECO:0000256" key="7">
    <source>
        <dbReference type="SAM" id="MobiDB-lite"/>
    </source>
</evidence>
<dbReference type="Pfam" id="PF00076">
    <property type="entry name" value="RRM_1"/>
    <property type="match status" value="4"/>
</dbReference>
<evidence type="ECO:0000256" key="4">
    <source>
        <dbReference type="ARBA" id="ARBA00022884"/>
    </source>
</evidence>
<comment type="subcellular location">
    <subcellularLocation>
        <location evidence="1">Nucleus</location>
        <location evidence="1">Nucleolus</location>
    </subcellularLocation>
</comment>
<dbReference type="SUPFAM" id="SSF54928">
    <property type="entry name" value="RNA-binding domain, RBD"/>
    <property type="match status" value="4"/>
</dbReference>
<dbReference type="GO" id="GO:0003729">
    <property type="term" value="F:mRNA binding"/>
    <property type="evidence" value="ECO:0007669"/>
    <property type="project" value="TreeGrafter"/>
</dbReference>
<protein>
    <recommendedName>
        <fullName evidence="8">RRM domain-containing protein</fullName>
    </recommendedName>
</protein>
<reference evidence="9" key="1">
    <citation type="submission" date="2023-03" db="EMBL/GenBank/DDBJ databases">
        <title>Near-Complete genome sequence of Lipomyces tetrasporous NRRL Y-64009, an oleaginous yeast capable of growing on lignocellulosic hydrolysates.</title>
        <authorList>
            <consortium name="Lawrence Berkeley National Laboratory"/>
            <person name="Jagtap S.S."/>
            <person name="Liu J.-J."/>
            <person name="Walukiewicz H.E."/>
            <person name="Pangilinan J."/>
            <person name="Lipzen A."/>
            <person name="Ahrendt S."/>
            <person name="Koriabine M."/>
            <person name="Cobaugh K."/>
            <person name="Salamov A."/>
            <person name="Yoshinaga Y."/>
            <person name="Ng V."/>
            <person name="Daum C."/>
            <person name="Grigoriev I.V."/>
            <person name="Slininger P.J."/>
            <person name="Dien B.S."/>
            <person name="Jin Y.-S."/>
            <person name="Rao C.V."/>
        </authorList>
    </citation>
    <scope>NUCLEOTIDE SEQUENCE</scope>
    <source>
        <strain evidence="9">NRRL Y-64009</strain>
    </source>
</reference>
<feature type="region of interest" description="Disordered" evidence="7">
    <location>
        <begin position="223"/>
        <end position="354"/>
    </location>
</feature>